<gene>
    <name evidence="2" type="ORF">IRJ16_07735</name>
</gene>
<name>A0A929L1Z6_9SPHI</name>
<dbReference type="AlphaFoldDB" id="A0A929L1Z6"/>
<proteinExistence type="predicted"/>
<accession>A0A929L1Z6</accession>
<feature type="chain" id="PRO_5037393315" description="GLPGLI family protein" evidence="1">
    <location>
        <begin position="23"/>
        <end position="242"/>
    </location>
</feature>
<evidence type="ECO:0000313" key="2">
    <source>
        <dbReference type="EMBL" id="MBE9661771.1"/>
    </source>
</evidence>
<dbReference type="Proteomes" id="UP000622475">
    <property type="component" value="Unassembled WGS sequence"/>
</dbReference>
<evidence type="ECO:0000256" key="1">
    <source>
        <dbReference type="SAM" id="SignalP"/>
    </source>
</evidence>
<comment type="caution">
    <text evidence="2">The sequence shown here is derived from an EMBL/GenBank/DDBJ whole genome shotgun (WGS) entry which is preliminary data.</text>
</comment>
<organism evidence="2 3">
    <name type="scientific">Mucilaginibacter myungsuensis</name>
    <dbReference type="NCBI Taxonomy" id="649104"/>
    <lineage>
        <taxon>Bacteria</taxon>
        <taxon>Pseudomonadati</taxon>
        <taxon>Bacteroidota</taxon>
        <taxon>Sphingobacteriia</taxon>
        <taxon>Sphingobacteriales</taxon>
        <taxon>Sphingobacteriaceae</taxon>
        <taxon>Mucilaginibacter</taxon>
    </lineage>
</organism>
<evidence type="ECO:0000313" key="3">
    <source>
        <dbReference type="Proteomes" id="UP000622475"/>
    </source>
</evidence>
<keyword evidence="3" id="KW-1185">Reference proteome</keyword>
<feature type="signal peptide" evidence="1">
    <location>
        <begin position="1"/>
        <end position="22"/>
    </location>
</feature>
<evidence type="ECO:0008006" key="4">
    <source>
        <dbReference type="Google" id="ProtNLM"/>
    </source>
</evidence>
<keyword evidence="1" id="KW-0732">Signal</keyword>
<sequence>MKSLQTIKLLLLCLAINGHVFAQNRAAPAVLSKYQTKSGRTFTLYNDHTFQIMRSTPKGHMEGTLCDTIAKGSWSVVNKSVLKLSETQESRKVKYKIDKDNKLSNDSVYFKIVLPESDTFFDQKFEFTFGFIGVDAPTNTRTTKFTISKKDVFKHSADNGYLATFSALDMSPMNAEYLGKCYQRVYFDIANDIKLDKNFNYYTITLTNFTGCFVERAAVDNDYVVLTADGLHWQDMDFKKVK</sequence>
<dbReference type="EMBL" id="JADFFL010000003">
    <property type="protein sequence ID" value="MBE9661771.1"/>
    <property type="molecule type" value="Genomic_DNA"/>
</dbReference>
<reference evidence="2" key="1">
    <citation type="submission" date="2020-10" db="EMBL/GenBank/DDBJ databases">
        <title>Mucilaginibacter mali sp. nov., isolated from rhizosphere soil of apple orchard.</title>
        <authorList>
            <person name="Lee J.-S."/>
            <person name="Kim H.S."/>
            <person name="Kim J.-S."/>
        </authorList>
    </citation>
    <scope>NUCLEOTIDE SEQUENCE</scope>
    <source>
        <strain evidence="2">KCTC 22746</strain>
    </source>
</reference>
<protein>
    <recommendedName>
        <fullName evidence="4">GLPGLI family protein</fullName>
    </recommendedName>
</protein>
<dbReference type="RefSeq" id="WP_194110982.1">
    <property type="nucleotide sequence ID" value="NZ_JADFFL010000003.1"/>
</dbReference>